<evidence type="ECO:0000256" key="2">
    <source>
        <dbReference type="ARBA" id="ARBA00007171"/>
    </source>
</evidence>
<evidence type="ECO:0000256" key="3">
    <source>
        <dbReference type="ARBA" id="ARBA00023136"/>
    </source>
</evidence>
<dbReference type="Pfam" id="PF00905">
    <property type="entry name" value="Transpeptidase"/>
    <property type="match status" value="1"/>
</dbReference>
<accession>A0A7X3FH36</accession>
<feature type="region of interest" description="Disordered" evidence="4">
    <location>
        <begin position="123"/>
        <end position="150"/>
    </location>
</feature>
<gene>
    <name evidence="6" type="ORF">EDM21_07500</name>
</gene>
<dbReference type="EMBL" id="RHLK01000003">
    <property type="protein sequence ID" value="MVO99373.1"/>
    <property type="molecule type" value="Genomic_DNA"/>
</dbReference>
<dbReference type="GO" id="GO:0008658">
    <property type="term" value="F:penicillin binding"/>
    <property type="evidence" value="ECO:0007669"/>
    <property type="project" value="InterPro"/>
</dbReference>
<organism evidence="6 7">
    <name type="scientific">Paenibacillus lutrae</name>
    <dbReference type="NCBI Taxonomy" id="2078573"/>
    <lineage>
        <taxon>Bacteria</taxon>
        <taxon>Bacillati</taxon>
        <taxon>Bacillota</taxon>
        <taxon>Bacilli</taxon>
        <taxon>Bacillales</taxon>
        <taxon>Paenibacillaceae</taxon>
        <taxon>Paenibacillus</taxon>
    </lineage>
</organism>
<dbReference type="Gene3D" id="3.30.1390.30">
    <property type="entry name" value="Penicillin-binding protein 2a, domain 3"/>
    <property type="match status" value="1"/>
</dbReference>
<dbReference type="AlphaFoldDB" id="A0A7X3FH36"/>
<dbReference type="Gene3D" id="3.30.450.330">
    <property type="match status" value="1"/>
</dbReference>
<proteinExistence type="inferred from homology"/>
<dbReference type="SUPFAM" id="SSF54184">
    <property type="entry name" value="Penicillin-binding protein 2x (pbp-2x), c-terminal domain"/>
    <property type="match status" value="2"/>
</dbReference>
<feature type="compositionally biased region" description="Basic and acidic residues" evidence="4">
    <location>
        <begin position="138"/>
        <end position="150"/>
    </location>
</feature>
<evidence type="ECO:0000259" key="5">
    <source>
        <dbReference type="PROSITE" id="PS51178"/>
    </source>
</evidence>
<dbReference type="InterPro" id="IPR005311">
    <property type="entry name" value="PBP_dimer"/>
</dbReference>
<dbReference type="Gene3D" id="3.40.710.10">
    <property type="entry name" value="DD-peptidase/beta-lactamase superfamily"/>
    <property type="match status" value="1"/>
</dbReference>
<evidence type="ECO:0000256" key="4">
    <source>
        <dbReference type="SAM" id="MobiDB-lite"/>
    </source>
</evidence>
<comment type="subcellular location">
    <subcellularLocation>
        <location evidence="1">Membrane</location>
    </subcellularLocation>
</comment>
<dbReference type="PROSITE" id="PS51178">
    <property type="entry name" value="PASTA"/>
    <property type="match status" value="1"/>
</dbReference>
<dbReference type="GO" id="GO:0071555">
    <property type="term" value="P:cell wall organization"/>
    <property type="evidence" value="ECO:0007669"/>
    <property type="project" value="TreeGrafter"/>
</dbReference>
<dbReference type="PANTHER" id="PTHR30627:SF26">
    <property type="entry name" value="PENICILLIN-BINDING PROTEIN 2B"/>
    <property type="match status" value="1"/>
</dbReference>
<name>A0A7X3FH36_9BACL</name>
<dbReference type="GO" id="GO:0005886">
    <property type="term" value="C:plasma membrane"/>
    <property type="evidence" value="ECO:0007669"/>
    <property type="project" value="TreeGrafter"/>
</dbReference>
<dbReference type="Pfam" id="PF03717">
    <property type="entry name" value="PBP_dimer"/>
    <property type="match status" value="1"/>
</dbReference>
<comment type="similarity">
    <text evidence="2">Belongs to the transpeptidase family.</text>
</comment>
<evidence type="ECO:0000313" key="6">
    <source>
        <dbReference type="EMBL" id="MVO99373.1"/>
    </source>
</evidence>
<feature type="domain" description="PASTA" evidence="5">
    <location>
        <begin position="638"/>
        <end position="698"/>
    </location>
</feature>
<dbReference type="SUPFAM" id="SSF56519">
    <property type="entry name" value="Penicillin binding protein dimerisation domain"/>
    <property type="match status" value="1"/>
</dbReference>
<comment type="caution">
    <text evidence="6">The sequence shown here is derived from an EMBL/GenBank/DDBJ whole genome shotgun (WGS) entry which is preliminary data.</text>
</comment>
<keyword evidence="7" id="KW-1185">Reference proteome</keyword>
<dbReference type="RefSeq" id="WP_157334333.1">
    <property type="nucleotide sequence ID" value="NZ_RHLK01000003.1"/>
</dbReference>
<dbReference type="PANTHER" id="PTHR30627">
    <property type="entry name" value="PEPTIDOGLYCAN D,D-TRANSPEPTIDASE"/>
    <property type="match status" value="1"/>
</dbReference>
<dbReference type="SMART" id="SM00740">
    <property type="entry name" value="PASTA"/>
    <property type="match status" value="2"/>
</dbReference>
<keyword evidence="3" id="KW-0472">Membrane</keyword>
<dbReference type="SUPFAM" id="SSF56601">
    <property type="entry name" value="beta-lactamase/transpeptidase-like"/>
    <property type="match status" value="1"/>
</dbReference>
<protein>
    <submittedName>
        <fullName evidence="6">PASTA domain-containing protein</fullName>
    </submittedName>
</protein>
<reference evidence="6 7" key="1">
    <citation type="journal article" date="2019" name="Microorganisms">
        <title>Paenibacillus lutrae sp. nov., A Chitinolytic Species Isolated from A River Otter in Castril Natural Park, Granada, Spain.</title>
        <authorList>
            <person name="Rodriguez M."/>
            <person name="Reina J.C."/>
            <person name="Bejar V."/>
            <person name="Llamas I."/>
        </authorList>
    </citation>
    <scope>NUCLEOTIDE SEQUENCE [LARGE SCALE GENOMIC DNA]</scope>
    <source>
        <strain evidence="6 7">N10</strain>
    </source>
</reference>
<dbReference type="OrthoDB" id="9804124at2"/>
<dbReference type="Proteomes" id="UP000490800">
    <property type="component" value="Unassembled WGS sequence"/>
</dbReference>
<dbReference type="InterPro" id="IPR012338">
    <property type="entry name" value="Beta-lactam/transpept-like"/>
</dbReference>
<dbReference type="Gene3D" id="3.90.1310.10">
    <property type="entry name" value="Penicillin-binding protein 2a (Domain 2)"/>
    <property type="match status" value="2"/>
</dbReference>
<dbReference type="InterPro" id="IPR001460">
    <property type="entry name" value="PCN-bd_Tpept"/>
</dbReference>
<sequence>MVKKIKMRSLLIGGVFTLLFIIFVGRVFWIQGVKANKLLSEVQQIWETDKEVPAQRGKIVDRESRVLAEEVPAYSISVNPSLINQLDILDGVTEGLTEILKDGQDSSELKEKIRGLATKKRTVVPSAENQTDAGASADKGKEDKKDKKPVDPYLKNVEVNNEGKNIDKAKADQVNALIKKLQAEVYAKEKKYGQKADVGINIKTGKKRFYPGNNLAAQIIGYTNREGKASVGIEAQMDEYLKGTPGSISYKSDSKGVELVQSKTVLVPPVNGKDVKLTIDSKIQYYMESALSKVMDEWKPKSLMAIAADPKTMEILGMTSFPNYNPNEFWKAAEQGQTNHNIQSQYEPGSTFKLVTLAAAIEEGVFDPGAWFKSGSVQVEGRKPVYDHNRIGWGNIQYLKGLKKSSNVAFVNLGYKMLGAEKLAQYIDKFGFGKKTGIDLYGEVAGKTKLPYEVDYAAATYGQALTATAIQQAAAYGAVANGGKLMQPYVVKEIIDPATNEVVQQTKPKVVGQPVSEATANKVGEYLEQVVSDQVDGTGKDAYIEGYRIAGKTGTANKVIPGQKGYSKDKWVISFAGYAPVEDPRIVLIIIADEPQLGGVYTRGHYVAAPAFREIMLNSLRYLGVPSSKTQTTAAPVQNNALKAPELEGLTTAQAKEAAGRAGLEVEILGQGTKVITQFPKPGTEIGPYQKLYLAVQPADELDIPDLKGKSLREVMELCSLLGIRTASSGEGYVVTQTLQGEGDQRVLTVQLAPPGGEVVTPPKEKYEAPE</sequence>
<dbReference type="InterPro" id="IPR036138">
    <property type="entry name" value="PBP_dimer_sf"/>
</dbReference>
<dbReference type="InterPro" id="IPR050515">
    <property type="entry name" value="Beta-lactam/transpept"/>
</dbReference>
<dbReference type="Pfam" id="PF03793">
    <property type="entry name" value="PASTA"/>
    <property type="match status" value="1"/>
</dbReference>
<dbReference type="InterPro" id="IPR005543">
    <property type="entry name" value="PASTA_dom"/>
</dbReference>
<evidence type="ECO:0000313" key="7">
    <source>
        <dbReference type="Proteomes" id="UP000490800"/>
    </source>
</evidence>
<evidence type="ECO:0000256" key="1">
    <source>
        <dbReference type="ARBA" id="ARBA00004370"/>
    </source>
</evidence>